<reference evidence="3 4" key="1">
    <citation type="submission" date="2016-04" db="EMBL/GenBank/DDBJ databases">
        <title>ATOL: Assembling a taxonomically balanced genome-scale reconstruction of the evolutionary history of the Enterobacteriaceae.</title>
        <authorList>
            <person name="Plunkett G.III."/>
            <person name="Neeno-Eckwall E.C."/>
            <person name="Glasner J.D."/>
            <person name="Perna N.T."/>
        </authorList>
    </citation>
    <scope>NUCLEOTIDE SEQUENCE [LARGE SCALE GENOMIC DNA]</scope>
    <source>
        <strain evidence="3 4">ATCC 51604</strain>
    </source>
</reference>
<dbReference type="PATRIC" id="fig|1354253.4.peg.1158"/>
<dbReference type="GO" id="GO:0008643">
    <property type="term" value="P:carbohydrate transport"/>
    <property type="evidence" value="ECO:0007669"/>
    <property type="project" value="InterPro"/>
</dbReference>
<dbReference type="InterPro" id="IPR039672">
    <property type="entry name" value="MFS_2"/>
</dbReference>
<dbReference type="PANTHER" id="PTHR11328">
    <property type="entry name" value="MAJOR FACILITATOR SUPERFAMILY DOMAIN-CONTAINING PROTEIN"/>
    <property type="match status" value="1"/>
</dbReference>
<dbReference type="GO" id="GO:0005886">
    <property type="term" value="C:plasma membrane"/>
    <property type="evidence" value="ECO:0007669"/>
    <property type="project" value="TreeGrafter"/>
</dbReference>
<feature type="transmembrane region" description="Helical" evidence="2">
    <location>
        <begin position="243"/>
        <end position="266"/>
    </location>
</feature>
<feature type="transmembrane region" description="Helical" evidence="2">
    <location>
        <begin position="50"/>
        <end position="68"/>
    </location>
</feature>
<feature type="transmembrane region" description="Helical" evidence="2">
    <location>
        <begin position="155"/>
        <end position="175"/>
    </location>
</feature>
<evidence type="ECO:0000256" key="2">
    <source>
        <dbReference type="SAM" id="Phobius"/>
    </source>
</evidence>
<dbReference type="GO" id="GO:0015293">
    <property type="term" value="F:symporter activity"/>
    <property type="evidence" value="ECO:0007669"/>
    <property type="project" value="InterPro"/>
</dbReference>
<comment type="caution">
    <text evidence="3">The sequence shown here is derived from an EMBL/GenBank/DDBJ whole genome shotgun (WGS) entry which is preliminary data.</text>
</comment>
<dbReference type="Pfam" id="PF13347">
    <property type="entry name" value="MFS_2"/>
    <property type="match status" value="1"/>
</dbReference>
<dbReference type="Gene3D" id="1.20.1250.20">
    <property type="entry name" value="MFS general substrate transporter like domains"/>
    <property type="match status" value="2"/>
</dbReference>
<feature type="transmembrane region" description="Helical" evidence="2">
    <location>
        <begin position="418"/>
        <end position="438"/>
    </location>
</feature>
<sequence>MITPTSASKGHREVKTKNILAWGMGDVFGSGAMTITGLWLLYFYIEVAGLSPAAAASIFAIAKIWDGITDPVMGYITDNIRTRWGRRRIFFLLGAPLSLTFALMWWSGYGYFWYLGTYLLFSTVFTLLMVPYDTLPAEMTTRYDTRSKMSGARMLFAQATAFLSALIPGQILAHVADKEQAFMLIGLVFAILFSLPWIFVWRGTWERDNLPPPQTQQGLMKTLGALYREMASTFRLKTFRIHIMMYVGGAVALDIFGSLFMHYMTYVLQVGAGLASQALSLMTLCQFFAIPIFTWLCIRIGNGHAYKIAISLIILSLLWFSQLSASFTYITWLLLGGAMMMGFARGGTYLIPWNVYNFLPDVDEAYTGVRREGIYAGVMMLTRKFSQALALFIVGLALEGFGFTKGAESQSAAAINGIWWVFVVGPGLLTILAMTGAFRFRLSQDRHAVLITELERLREGGKPEDAPAAAREVVETLTGHRHANHLWENKAHAQPAILQESRQPS</sequence>
<gene>
    <name evidence="3" type="ORF">M977_01135</name>
</gene>
<feature type="transmembrane region" description="Helical" evidence="2">
    <location>
        <begin position="388"/>
        <end position="406"/>
    </location>
</feature>
<feature type="transmembrane region" description="Helical" evidence="2">
    <location>
        <begin position="89"/>
        <end position="106"/>
    </location>
</feature>
<feature type="transmembrane region" description="Helical" evidence="2">
    <location>
        <begin position="305"/>
        <end position="321"/>
    </location>
</feature>
<proteinExistence type="inferred from homology"/>
<dbReference type="PANTHER" id="PTHR11328:SF24">
    <property type="entry name" value="MAJOR FACILITATOR SUPERFAMILY (MFS) PROFILE DOMAIN-CONTAINING PROTEIN"/>
    <property type="match status" value="1"/>
</dbReference>
<organism evidence="3 4">
    <name type="scientific">Buttiauxella gaviniae ATCC 51604</name>
    <dbReference type="NCBI Taxonomy" id="1354253"/>
    <lineage>
        <taxon>Bacteria</taxon>
        <taxon>Pseudomonadati</taxon>
        <taxon>Pseudomonadota</taxon>
        <taxon>Gammaproteobacteria</taxon>
        <taxon>Enterobacterales</taxon>
        <taxon>Enterobacteriaceae</taxon>
        <taxon>Buttiauxella</taxon>
    </lineage>
</organism>
<dbReference type="Proteomes" id="UP000078504">
    <property type="component" value="Unassembled WGS sequence"/>
</dbReference>
<accession>A0A1B7I3V0</accession>
<feature type="transmembrane region" description="Helical" evidence="2">
    <location>
        <begin position="20"/>
        <end position="44"/>
    </location>
</feature>
<evidence type="ECO:0000256" key="1">
    <source>
        <dbReference type="ARBA" id="ARBA00009617"/>
    </source>
</evidence>
<feature type="transmembrane region" description="Helical" evidence="2">
    <location>
        <begin position="278"/>
        <end position="298"/>
    </location>
</feature>
<feature type="transmembrane region" description="Helical" evidence="2">
    <location>
        <begin position="327"/>
        <end position="344"/>
    </location>
</feature>
<name>A0A1B7I3V0_9ENTR</name>
<dbReference type="CDD" id="cd17332">
    <property type="entry name" value="MFS_MelB_like"/>
    <property type="match status" value="1"/>
</dbReference>
<dbReference type="EMBL" id="LXEP01000008">
    <property type="protein sequence ID" value="OAT22985.1"/>
    <property type="molecule type" value="Genomic_DNA"/>
</dbReference>
<protein>
    <submittedName>
        <fullName evidence="3">Rhamnogalacturonide transporter</fullName>
    </submittedName>
</protein>
<evidence type="ECO:0000313" key="4">
    <source>
        <dbReference type="Proteomes" id="UP000078504"/>
    </source>
</evidence>
<evidence type="ECO:0000313" key="3">
    <source>
        <dbReference type="EMBL" id="OAT22985.1"/>
    </source>
</evidence>
<dbReference type="AlphaFoldDB" id="A0A1B7I3V0"/>
<feature type="transmembrane region" description="Helical" evidence="2">
    <location>
        <begin position="112"/>
        <end position="135"/>
    </location>
</feature>
<feature type="transmembrane region" description="Helical" evidence="2">
    <location>
        <begin position="181"/>
        <end position="201"/>
    </location>
</feature>
<keyword evidence="2" id="KW-0472">Membrane</keyword>
<comment type="similarity">
    <text evidence="1">Belongs to the sodium:galactoside symporter (TC 2.A.2) family.</text>
</comment>
<dbReference type="SUPFAM" id="SSF103473">
    <property type="entry name" value="MFS general substrate transporter"/>
    <property type="match status" value="1"/>
</dbReference>
<dbReference type="InterPro" id="IPR036259">
    <property type="entry name" value="MFS_trans_sf"/>
</dbReference>
<keyword evidence="2" id="KW-0812">Transmembrane</keyword>
<keyword evidence="2" id="KW-1133">Transmembrane helix</keyword>